<dbReference type="AlphaFoldDB" id="A0A9P5MNK4"/>
<dbReference type="OrthoDB" id="3365698at2759"/>
<feature type="region of interest" description="Disordered" evidence="1">
    <location>
        <begin position="1"/>
        <end position="25"/>
    </location>
</feature>
<evidence type="ECO:0000256" key="1">
    <source>
        <dbReference type="SAM" id="MobiDB-lite"/>
    </source>
</evidence>
<gene>
    <name evidence="2" type="ORF">DFH94DRAFT_698887</name>
</gene>
<dbReference type="Proteomes" id="UP000759537">
    <property type="component" value="Unassembled WGS sequence"/>
</dbReference>
<accession>A0A9P5MNK4</accession>
<dbReference type="EMBL" id="WHVB01000048">
    <property type="protein sequence ID" value="KAF8465220.1"/>
    <property type="molecule type" value="Genomic_DNA"/>
</dbReference>
<evidence type="ECO:0000313" key="3">
    <source>
        <dbReference type="Proteomes" id="UP000759537"/>
    </source>
</evidence>
<proteinExistence type="predicted"/>
<reference evidence="2" key="1">
    <citation type="submission" date="2019-10" db="EMBL/GenBank/DDBJ databases">
        <authorList>
            <consortium name="DOE Joint Genome Institute"/>
            <person name="Kuo A."/>
            <person name="Miyauchi S."/>
            <person name="Kiss E."/>
            <person name="Drula E."/>
            <person name="Kohler A."/>
            <person name="Sanchez-Garcia M."/>
            <person name="Andreopoulos B."/>
            <person name="Barry K.W."/>
            <person name="Bonito G."/>
            <person name="Buee M."/>
            <person name="Carver A."/>
            <person name="Chen C."/>
            <person name="Cichocki N."/>
            <person name="Clum A."/>
            <person name="Culley D."/>
            <person name="Crous P.W."/>
            <person name="Fauchery L."/>
            <person name="Girlanda M."/>
            <person name="Hayes R."/>
            <person name="Keri Z."/>
            <person name="LaButti K."/>
            <person name="Lipzen A."/>
            <person name="Lombard V."/>
            <person name="Magnuson J."/>
            <person name="Maillard F."/>
            <person name="Morin E."/>
            <person name="Murat C."/>
            <person name="Nolan M."/>
            <person name="Ohm R."/>
            <person name="Pangilinan J."/>
            <person name="Pereira M."/>
            <person name="Perotto S."/>
            <person name="Peter M."/>
            <person name="Riley R."/>
            <person name="Sitrit Y."/>
            <person name="Stielow B."/>
            <person name="Szollosi G."/>
            <person name="Zifcakova L."/>
            <person name="Stursova M."/>
            <person name="Spatafora J.W."/>
            <person name="Tedersoo L."/>
            <person name="Vaario L.-M."/>
            <person name="Yamada A."/>
            <person name="Yan M."/>
            <person name="Wang P."/>
            <person name="Xu J."/>
            <person name="Bruns T."/>
            <person name="Baldrian P."/>
            <person name="Vilgalys R."/>
            <person name="Henrissat B."/>
            <person name="Grigoriev I.V."/>
            <person name="Hibbett D."/>
            <person name="Nagy L.G."/>
            <person name="Martin F.M."/>
        </authorList>
    </citation>
    <scope>NUCLEOTIDE SEQUENCE</scope>
    <source>
        <strain evidence="2">Prilba</strain>
    </source>
</reference>
<protein>
    <submittedName>
        <fullName evidence="2">Uncharacterized protein</fullName>
    </submittedName>
</protein>
<reference evidence="2" key="2">
    <citation type="journal article" date="2020" name="Nat. Commun.">
        <title>Large-scale genome sequencing of mycorrhizal fungi provides insights into the early evolution of symbiotic traits.</title>
        <authorList>
            <person name="Miyauchi S."/>
            <person name="Kiss E."/>
            <person name="Kuo A."/>
            <person name="Drula E."/>
            <person name="Kohler A."/>
            <person name="Sanchez-Garcia M."/>
            <person name="Morin E."/>
            <person name="Andreopoulos B."/>
            <person name="Barry K.W."/>
            <person name="Bonito G."/>
            <person name="Buee M."/>
            <person name="Carver A."/>
            <person name="Chen C."/>
            <person name="Cichocki N."/>
            <person name="Clum A."/>
            <person name="Culley D."/>
            <person name="Crous P.W."/>
            <person name="Fauchery L."/>
            <person name="Girlanda M."/>
            <person name="Hayes R.D."/>
            <person name="Keri Z."/>
            <person name="LaButti K."/>
            <person name="Lipzen A."/>
            <person name="Lombard V."/>
            <person name="Magnuson J."/>
            <person name="Maillard F."/>
            <person name="Murat C."/>
            <person name="Nolan M."/>
            <person name="Ohm R.A."/>
            <person name="Pangilinan J."/>
            <person name="Pereira M.F."/>
            <person name="Perotto S."/>
            <person name="Peter M."/>
            <person name="Pfister S."/>
            <person name="Riley R."/>
            <person name="Sitrit Y."/>
            <person name="Stielow J.B."/>
            <person name="Szollosi G."/>
            <person name="Zifcakova L."/>
            <person name="Stursova M."/>
            <person name="Spatafora J.W."/>
            <person name="Tedersoo L."/>
            <person name="Vaario L.M."/>
            <person name="Yamada A."/>
            <person name="Yan M."/>
            <person name="Wang P."/>
            <person name="Xu J."/>
            <person name="Bruns T."/>
            <person name="Baldrian P."/>
            <person name="Vilgalys R."/>
            <person name="Dunand C."/>
            <person name="Henrissat B."/>
            <person name="Grigoriev I.V."/>
            <person name="Hibbett D."/>
            <person name="Nagy L.G."/>
            <person name="Martin F.M."/>
        </authorList>
    </citation>
    <scope>NUCLEOTIDE SEQUENCE</scope>
    <source>
        <strain evidence="2">Prilba</strain>
    </source>
</reference>
<feature type="compositionally biased region" description="Polar residues" evidence="1">
    <location>
        <begin position="1"/>
        <end position="10"/>
    </location>
</feature>
<name>A0A9P5MNK4_9AGAM</name>
<keyword evidence="3" id="KW-1185">Reference proteome</keyword>
<organism evidence="2 3">
    <name type="scientific">Russula ochroleuca</name>
    <dbReference type="NCBI Taxonomy" id="152965"/>
    <lineage>
        <taxon>Eukaryota</taxon>
        <taxon>Fungi</taxon>
        <taxon>Dikarya</taxon>
        <taxon>Basidiomycota</taxon>
        <taxon>Agaricomycotina</taxon>
        <taxon>Agaricomycetes</taxon>
        <taxon>Russulales</taxon>
        <taxon>Russulaceae</taxon>
        <taxon>Russula</taxon>
    </lineage>
</organism>
<evidence type="ECO:0000313" key="2">
    <source>
        <dbReference type="EMBL" id="KAF8465220.1"/>
    </source>
</evidence>
<sequence length="534" mass="60323">MTSSLQTTGRIGQGVRPGESQRQSPHTTLIDILDDDSLLHLFYLYRPAIFDGDESDDTRSMGGKGWDRERWWIKLAQVCQRWRKLILGSTSYLGLCLVCTYGTPVADMLAHSPPLPLIIDYFDDRNRDIAAEDEDGIILALEKRDRVRRVRLEAPVRQLQKLIIAVDEEYPVLEYLVMLPSTVRGSKALILPDTFQAPHLCHLALRGFTLPMESRFLTTAAGLVTLCLFMGHPSAYFQPNTLLQWISFMPQLETLFLSVTHPGRDVETQLMHTPIVTHVTLPNLRLLEFRGVSAYMEAVVCQITTPCLQKLVIRFPGQITFSTPRLLQLMNTTENLRFDSAKFVFSWDNVYLEVYPPEETEMYSLSVLIYCLHLDWQASSMAQIFDSSSQIFSTVQHLTLKREAHSLSYEEYNMVDRSEWHKLFRSFSNVKTLRVDDGLVKGLSRSLRQDDGELPLDLLPDLQELAYSGSGDTDGAFASFIDSRQNAGRPVTLVCPSPRSLTPLSRSSSPRFFELSPVFPSPAGSSVSGSDLVT</sequence>
<comment type="caution">
    <text evidence="2">The sequence shown here is derived from an EMBL/GenBank/DDBJ whole genome shotgun (WGS) entry which is preliminary data.</text>
</comment>